<dbReference type="InterPro" id="IPR002524">
    <property type="entry name" value="Cation_efflux"/>
</dbReference>
<proteinExistence type="predicted"/>
<feature type="domain" description="Cation efflux protein transmembrane" evidence="8">
    <location>
        <begin position="28"/>
        <end position="236"/>
    </location>
</feature>
<organism evidence="9 10">
    <name type="scientific">Pseudanabaena catenata USMAC16</name>
    <dbReference type="NCBI Taxonomy" id="1855837"/>
    <lineage>
        <taxon>Bacteria</taxon>
        <taxon>Bacillati</taxon>
        <taxon>Cyanobacteriota</taxon>
        <taxon>Cyanophyceae</taxon>
        <taxon>Pseudanabaenales</taxon>
        <taxon>Pseudanabaenaceae</taxon>
        <taxon>Pseudanabaena</taxon>
    </lineage>
</organism>
<dbReference type="Proteomes" id="UP001152872">
    <property type="component" value="Unassembled WGS sequence"/>
</dbReference>
<dbReference type="PANTHER" id="PTHR45755:SF4">
    <property type="entry name" value="ZINC TRANSPORTER 7"/>
    <property type="match status" value="1"/>
</dbReference>
<keyword evidence="4 7" id="KW-1133">Transmembrane helix</keyword>
<dbReference type="InterPro" id="IPR045316">
    <property type="entry name" value="Msc2-like"/>
</dbReference>
<keyword evidence="5" id="KW-0406">Ion transport</keyword>
<evidence type="ECO:0000259" key="8">
    <source>
        <dbReference type="Pfam" id="PF01545"/>
    </source>
</evidence>
<dbReference type="NCBIfam" id="NF033827">
    <property type="entry name" value="CDF_efflux_DmeF"/>
    <property type="match status" value="1"/>
</dbReference>
<evidence type="ECO:0000256" key="4">
    <source>
        <dbReference type="ARBA" id="ARBA00022989"/>
    </source>
</evidence>
<keyword evidence="2" id="KW-0813">Transport</keyword>
<dbReference type="GO" id="GO:0016020">
    <property type="term" value="C:membrane"/>
    <property type="evidence" value="ECO:0007669"/>
    <property type="project" value="UniProtKB-SubCell"/>
</dbReference>
<accession>A0A9X4RKH4</accession>
<feature type="transmembrane region" description="Helical" evidence="7">
    <location>
        <begin position="88"/>
        <end position="110"/>
    </location>
</feature>
<dbReference type="AlphaFoldDB" id="A0A9X4RKH4"/>
<sequence length="317" mass="35016">MHIHTLDQWQHSHNFSGDHHEAESKTKIVLLLTVVTMMAEIGAGIVFGSMALLADGWHMATHVAAFGIAVFTYQYARSQANNPRYTFGTGKVSILGGFTSAVVLAVIAFIMALESTTRFFQPQSIQFSEAIYIAILGLVVNIVSALLLDDHHDHHNHEHHDDHDHHSHAHHQDYNLRAAYIHVLADAITSVLAIIALCAGKFLGWIWLDAVMGIVGAVVIAKWSYGLARETGSILVDGGIDNCVKLAITKAIEEDSDNQITDLHVWNVSQNHLSATIALVTHYPQQPQYYKELLQHIPSLSHVLIEVNQCHGEPCLD</sequence>
<dbReference type="PANTHER" id="PTHR45755">
    <property type="match status" value="1"/>
</dbReference>
<dbReference type="SUPFAM" id="SSF161111">
    <property type="entry name" value="Cation efflux protein transmembrane domain-like"/>
    <property type="match status" value="1"/>
</dbReference>
<keyword evidence="3 7" id="KW-0812">Transmembrane</keyword>
<comment type="subcellular location">
    <subcellularLocation>
        <location evidence="1">Membrane</location>
        <topology evidence="1">Multi-pass membrane protein</topology>
    </subcellularLocation>
</comment>
<evidence type="ECO:0000256" key="6">
    <source>
        <dbReference type="ARBA" id="ARBA00023136"/>
    </source>
</evidence>
<protein>
    <submittedName>
        <fullName evidence="9">CDF family Co(II)/Ni(II) efflux transporter DmeF</fullName>
    </submittedName>
</protein>
<feature type="transmembrane region" description="Helical" evidence="7">
    <location>
        <begin position="202"/>
        <end position="221"/>
    </location>
</feature>
<comment type="caution">
    <text evidence="9">The sequence shown here is derived from an EMBL/GenBank/DDBJ whole genome shotgun (WGS) entry which is preliminary data.</text>
</comment>
<evidence type="ECO:0000256" key="2">
    <source>
        <dbReference type="ARBA" id="ARBA00022448"/>
    </source>
</evidence>
<gene>
    <name evidence="9" type="primary">dmeF</name>
    <name evidence="9" type="ORF">FEV09_21170</name>
</gene>
<name>A0A9X4RKH4_9CYAN</name>
<evidence type="ECO:0000313" key="10">
    <source>
        <dbReference type="Proteomes" id="UP001152872"/>
    </source>
</evidence>
<dbReference type="InterPro" id="IPR027469">
    <property type="entry name" value="Cation_efflux_TMD_sf"/>
</dbReference>
<evidence type="ECO:0000256" key="5">
    <source>
        <dbReference type="ARBA" id="ARBA00023065"/>
    </source>
</evidence>
<dbReference type="EMBL" id="VBTY01000270">
    <property type="protein sequence ID" value="MDG3497055.1"/>
    <property type="molecule type" value="Genomic_DNA"/>
</dbReference>
<evidence type="ECO:0000256" key="7">
    <source>
        <dbReference type="SAM" id="Phobius"/>
    </source>
</evidence>
<evidence type="ECO:0000256" key="1">
    <source>
        <dbReference type="ARBA" id="ARBA00004141"/>
    </source>
</evidence>
<feature type="transmembrane region" description="Helical" evidence="7">
    <location>
        <begin position="28"/>
        <end position="53"/>
    </location>
</feature>
<keyword evidence="10" id="KW-1185">Reference proteome</keyword>
<dbReference type="GO" id="GO:0006882">
    <property type="term" value="P:intracellular zinc ion homeostasis"/>
    <property type="evidence" value="ECO:0007669"/>
    <property type="project" value="InterPro"/>
</dbReference>
<dbReference type="Gene3D" id="1.20.1510.10">
    <property type="entry name" value="Cation efflux protein transmembrane domain"/>
    <property type="match status" value="1"/>
</dbReference>
<dbReference type="Pfam" id="PF01545">
    <property type="entry name" value="Cation_efflux"/>
    <property type="match status" value="1"/>
</dbReference>
<dbReference type="InterPro" id="IPR058533">
    <property type="entry name" value="Cation_efflux_TM"/>
</dbReference>
<reference evidence="9" key="1">
    <citation type="submission" date="2019-05" db="EMBL/GenBank/DDBJ databases">
        <title>Whole genome sequencing of Pseudanabaena catenata USMAC16.</title>
        <authorList>
            <person name="Khan Z."/>
            <person name="Omar W.M."/>
            <person name="Convey P."/>
            <person name="Merican F."/>
            <person name="Najimudin N."/>
        </authorList>
    </citation>
    <scope>NUCLEOTIDE SEQUENCE</scope>
    <source>
        <strain evidence="9">USMAC16</strain>
    </source>
</reference>
<feature type="transmembrane region" description="Helical" evidence="7">
    <location>
        <begin position="178"/>
        <end position="196"/>
    </location>
</feature>
<dbReference type="NCBIfam" id="TIGR01297">
    <property type="entry name" value="CDF"/>
    <property type="match status" value="1"/>
</dbReference>
<dbReference type="GO" id="GO:0005385">
    <property type="term" value="F:zinc ion transmembrane transporter activity"/>
    <property type="evidence" value="ECO:0007669"/>
    <property type="project" value="InterPro"/>
</dbReference>
<evidence type="ECO:0000256" key="3">
    <source>
        <dbReference type="ARBA" id="ARBA00022692"/>
    </source>
</evidence>
<evidence type="ECO:0000313" key="9">
    <source>
        <dbReference type="EMBL" id="MDG3497055.1"/>
    </source>
</evidence>
<feature type="transmembrane region" description="Helical" evidence="7">
    <location>
        <begin position="59"/>
        <end position="76"/>
    </location>
</feature>
<keyword evidence="6 7" id="KW-0472">Membrane</keyword>
<feature type="transmembrane region" description="Helical" evidence="7">
    <location>
        <begin position="130"/>
        <end position="148"/>
    </location>
</feature>
<dbReference type="RefSeq" id="WP_009629259.1">
    <property type="nucleotide sequence ID" value="NZ_VBTY01000270.1"/>
</dbReference>